<protein>
    <recommendedName>
        <fullName evidence="3">DNA-binding protein</fullName>
    </recommendedName>
</protein>
<accession>A0ABV6J979</accession>
<reference evidence="1 2" key="1">
    <citation type="submission" date="2024-09" db="EMBL/GenBank/DDBJ databases">
        <authorList>
            <person name="Sun Q."/>
            <person name="Mori K."/>
        </authorList>
    </citation>
    <scope>NUCLEOTIDE SEQUENCE [LARGE SCALE GENOMIC DNA]</scope>
    <source>
        <strain evidence="1 2">CCM 4839</strain>
    </source>
</reference>
<sequence>MGLSLKEYSILAEELGGDVGVRILELVHKVEELNKELEGKKLPQLLGSANVAEVLGIDVRNMHHKQKTKYFPEPALYVGSRPLWLEREIIEYKAKIDEWRREKI</sequence>
<organism evidence="1 2">
    <name type="scientific">Paenibacillus mendelii</name>
    <dbReference type="NCBI Taxonomy" id="206163"/>
    <lineage>
        <taxon>Bacteria</taxon>
        <taxon>Bacillati</taxon>
        <taxon>Bacillota</taxon>
        <taxon>Bacilli</taxon>
        <taxon>Bacillales</taxon>
        <taxon>Paenibacillaceae</taxon>
        <taxon>Paenibacillus</taxon>
    </lineage>
</organism>
<comment type="caution">
    <text evidence="1">The sequence shown here is derived from an EMBL/GenBank/DDBJ whole genome shotgun (WGS) entry which is preliminary data.</text>
</comment>
<dbReference type="Proteomes" id="UP001589818">
    <property type="component" value="Unassembled WGS sequence"/>
</dbReference>
<name>A0ABV6J979_9BACL</name>
<evidence type="ECO:0000313" key="2">
    <source>
        <dbReference type="Proteomes" id="UP001589818"/>
    </source>
</evidence>
<dbReference type="RefSeq" id="WP_204819497.1">
    <property type="nucleotide sequence ID" value="NZ_JANHOF010000003.1"/>
</dbReference>
<gene>
    <name evidence="1" type="ORF">ACFFJ8_13615</name>
</gene>
<dbReference type="EMBL" id="JBHLVF010000017">
    <property type="protein sequence ID" value="MFC0392406.1"/>
    <property type="molecule type" value="Genomic_DNA"/>
</dbReference>
<evidence type="ECO:0008006" key="3">
    <source>
        <dbReference type="Google" id="ProtNLM"/>
    </source>
</evidence>
<evidence type="ECO:0000313" key="1">
    <source>
        <dbReference type="EMBL" id="MFC0392406.1"/>
    </source>
</evidence>
<proteinExistence type="predicted"/>
<keyword evidence="2" id="KW-1185">Reference proteome</keyword>